<feature type="domain" description="BAR" evidence="1">
    <location>
        <begin position="6"/>
        <end position="54"/>
    </location>
</feature>
<reference evidence="2 3" key="1">
    <citation type="submission" date="2020-12" db="EMBL/GenBank/DDBJ databases">
        <title>De novo assembly of Tibetan sheep genome.</title>
        <authorList>
            <person name="Li X."/>
        </authorList>
    </citation>
    <scope>NUCLEOTIDE SEQUENCE [LARGE SCALE GENOMIC DNA]</scope>
    <source>
        <tissue evidence="2">Heart</tissue>
    </source>
</reference>
<dbReference type="Proteomes" id="UP000664991">
    <property type="component" value="Unassembled WGS sequence"/>
</dbReference>
<evidence type="ECO:0000313" key="2">
    <source>
        <dbReference type="EMBL" id="KAG5193687.1"/>
    </source>
</evidence>
<accession>A0A835ZKG3</accession>
<dbReference type="InterPro" id="IPR047234">
    <property type="entry name" value="GRAF_fam"/>
</dbReference>
<dbReference type="GO" id="GO:0048488">
    <property type="term" value="P:synaptic vesicle endocytosis"/>
    <property type="evidence" value="ECO:0007669"/>
    <property type="project" value="TreeGrafter"/>
</dbReference>
<gene>
    <name evidence="2" type="ORF">JEQ12_020048</name>
</gene>
<dbReference type="GO" id="GO:0015629">
    <property type="term" value="C:actin cytoskeleton"/>
    <property type="evidence" value="ECO:0007669"/>
    <property type="project" value="TreeGrafter"/>
</dbReference>
<dbReference type="EMBL" id="JAEMGP010000027">
    <property type="protein sequence ID" value="KAG5193687.1"/>
    <property type="molecule type" value="Genomic_DNA"/>
</dbReference>
<dbReference type="AlphaFoldDB" id="A0A835ZKG3"/>
<dbReference type="GO" id="GO:0005737">
    <property type="term" value="C:cytoplasm"/>
    <property type="evidence" value="ECO:0007669"/>
    <property type="project" value="InterPro"/>
</dbReference>
<dbReference type="Pfam" id="PF16746">
    <property type="entry name" value="BAR_3"/>
    <property type="match status" value="1"/>
</dbReference>
<dbReference type="PANTHER" id="PTHR12552">
    <property type="entry name" value="OLIGOPHRENIN 1"/>
    <property type="match status" value="1"/>
</dbReference>
<dbReference type="InterPro" id="IPR004148">
    <property type="entry name" value="BAR_dom"/>
</dbReference>
<dbReference type="GO" id="GO:0051966">
    <property type="term" value="P:regulation of synaptic transmission, glutamatergic"/>
    <property type="evidence" value="ECO:0007669"/>
    <property type="project" value="TreeGrafter"/>
</dbReference>
<dbReference type="GO" id="GO:0043195">
    <property type="term" value="C:terminal bouton"/>
    <property type="evidence" value="ECO:0007669"/>
    <property type="project" value="TreeGrafter"/>
</dbReference>
<dbReference type="GO" id="GO:1901799">
    <property type="term" value="P:negative regulation of proteasomal protein catabolic process"/>
    <property type="evidence" value="ECO:0007669"/>
    <property type="project" value="TreeGrafter"/>
</dbReference>
<dbReference type="GO" id="GO:0043197">
    <property type="term" value="C:dendritic spine"/>
    <property type="evidence" value="ECO:0007669"/>
    <property type="project" value="TreeGrafter"/>
</dbReference>
<dbReference type="SUPFAM" id="SSF103657">
    <property type="entry name" value="BAR/IMD domain-like"/>
    <property type="match status" value="1"/>
</dbReference>
<protein>
    <recommendedName>
        <fullName evidence="1">BAR domain-containing protein</fullName>
    </recommendedName>
</protein>
<proteinExistence type="predicted"/>
<name>A0A835ZKG3_SHEEP</name>
<dbReference type="GO" id="GO:0005096">
    <property type="term" value="F:GTPase activator activity"/>
    <property type="evidence" value="ECO:0007669"/>
    <property type="project" value="InterPro"/>
</dbReference>
<organism evidence="2 3">
    <name type="scientific">Ovis aries</name>
    <name type="common">Sheep</name>
    <dbReference type="NCBI Taxonomy" id="9940"/>
    <lineage>
        <taxon>Eukaryota</taxon>
        <taxon>Metazoa</taxon>
        <taxon>Chordata</taxon>
        <taxon>Craniata</taxon>
        <taxon>Vertebrata</taxon>
        <taxon>Euteleostomi</taxon>
        <taxon>Mammalia</taxon>
        <taxon>Eutheria</taxon>
        <taxon>Laurasiatheria</taxon>
        <taxon>Artiodactyla</taxon>
        <taxon>Ruminantia</taxon>
        <taxon>Pecora</taxon>
        <taxon>Bovidae</taxon>
        <taxon>Caprinae</taxon>
        <taxon>Ovis</taxon>
    </lineage>
</organism>
<evidence type="ECO:0000259" key="1">
    <source>
        <dbReference type="Pfam" id="PF16746"/>
    </source>
</evidence>
<dbReference type="GO" id="GO:0030100">
    <property type="term" value="P:regulation of endocytosis"/>
    <property type="evidence" value="ECO:0007669"/>
    <property type="project" value="TreeGrafter"/>
</dbReference>
<dbReference type="PANTHER" id="PTHR12552:SF2">
    <property type="entry name" value="OLIGOPHRENIN-1"/>
    <property type="match status" value="1"/>
</dbReference>
<sequence>MGHPPLEFSDCYLDSPDFRERLKCYEQELERTNKFIKDVIKDGNALISAMRRFTGSSAVSVAKEKTEKYEAIGSGLIGLE</sequence>
<dbReference type="GO" id="GO:0030036">
    <property type="term" value="P:actin cytoskeleton organization"/>
    <property type="evidence" value="ECO:0007669"/>
    <property type="project" value="TreeGrafter"/>
</dbReference>
<dbReference type="InterPro" id="IPR027267">
    <property type="entry name" value="AH/BAR_dom_sf"/>
</dbReference>
<dbReference type="Gene3D" id="1.20.1270.60">
    <property type="entry name" value="Arfaptin homology (AH) domain/BAR domain"/>
    <property type="match status" value="1"/>
</dbReference>
<evidence type="ECO:0000313" key="3">
    <source>
        <dbReference type="Proteomes" id="UP000664991"/>
    </source>
</evidence>
<comment type="caution">
    <text evidence="2">The sequence shown here is derived from an EMBL/GenBank/DDBJ whole genome shotgun (WGS) entry which is preliminary data.</text>
</comment>